<sequence>MPTGKYADPSRA</sequence>
<protein>
    <submittedName>
        <fullName evidence="1">Uncharacterized protein</fullName>
    </submittedName>
</protein>
<dbReference type="Proteomes" id="UP000015530">
    <property type="component" value="Unassembled WGS sequence"/>
</dbReference>
<evidence type="ECO:0000313" key="1">
    <source>
        <dbReference type="EMBL" id="EQB44021.1"/>
    </source>
</evidence>
<gene>
    <name evidence="1" type="ORF">CGLO_17270</name>
</gene>
<name>T0KX78_COLGC</name>
<accession>T0KX78</accession>
<comment type="caution">
    <text evidence="1">The sequence shown here is derived from an EMBL/GenBank/DDBJ whole genome shotgun (WGS) entry which is preliminary data.</text>
</comment>
<reference evidence="2" key="1">
    <citation type="journal article" date="2013" name="Mol. Plant Microbe Interact.">
        <title>Global aspects of pacC regulation of pathogenicity genes in Colletotrichum gloeosporioides as revealed by transcriptome analysis.</title>
        <authorList>
            <person name="Alkan N."/>
            <person name="Meng X."/>
            <person name="Friedlander G."/>
            <person name="Reuveni E."/>
            <person name="Sukno S."/>
            <person name="Sherman A."/>
            <person name="Thon M."/>
            <person name="Fluhr R."/>
            <person name="Prusky D."/>
        </authorList>
    </citation>
    <scope>NUCLEOTIDE SEQUENCE [LARGE SCALE GENOMIC DNA]</scope>
    <source>
        <strain evidence="2">Cg-14</strain>
    </source>
</reference>
<dbReference type="HOGENOM" id="CLU_3436824_0_0_1"/>
<organism evidence="1 2">
    <name type="scientific">Colletotrichum gloeosporioides (strain Cg-14)</name>
    <name type="common">Anthracnose fungus</name>
    <name type="synonym">Glomerella cingulata</name>
    <dbReference type="NCBI Taxonomy" id="1237896"/>
    <lineage>
        <taxon>Eukaryota</taxon>
        <taxon>Fungi</taxon>
        <taxon>Dikarya</taxon>
        <taxon>Ascomycota</taxon>
        <taxon>Pezizomycotina</taxon>
        <taxon>Sordariomycetes</taxon>
        <taxon>Hypocreomycetidae</taxon>
        <taxon>Glomerellales</taxon>
        <taxon>Glomerellaceae</taxon>
        <taxon>Colletotrichum</taxon>
        <taxon>Colletotrichum gloeosporioides species complex</taxon>
    </lineage>
</organism>
<proteinExistence type="predicted"/>
<evidence type="ECO:0000313" key="2">
    <source>
        <dbReference type="Proteomes" id="UP000015530"/>
    </source>
</evidence>
<dbReference type="EMBL" id="AMYD01004123">
    <property type="protein sequence ID" value="EQB44021.1"/>
    <property type="molecule type" value="Genomic_DNA"/>
</dbReference>